<organism evidence="1 2">
    <name type="scientific">Candidatus Yanofskybacteria bacterium RIFCSPLOWO2_02_FULL_47_9b</name>
    <dbReference type="NCBI Taxonomy" id="1802708"/>
    <lineage>
        <taxon>Bacteria</taxon>
        <taxon>Candidatus Yanofskyibacteriota</taxon>
    </lineage>
</organism>
<accession>A0A1F8HBB6</accession>
<dbReference type="EMBL" id="MGKW01000003">
    <property type="protein sequence ID" value="OGN34852.1"/>
    <property type="molecule type" value="Genomic_DNA"/>
</dbReference>
<protein>
    <submittedName>
        <fullName evidence="1">Uncharacterized protein</fullName>
    </submittedName>
</protein>
<comment type="caution">
    <text evidence="1">The sequence shown here is derived from an EMBL/GenBank/DDBJ whole genome shotgun (WGS) entry which is preliminary data.</text>
</comment>
<evidence type="ECO:0000313" key="2">
    <source>
        <dbReference type="Proteomes" id="UP000178155"/>
    </source>
</evidence>
<dbReference type="Proteomes" id="UP000178155">
    <property type="component" value="Unassembled WGS sequence"/>
</dbReference>
<name>A0A1F8HBB6_9BACT</name>
<dbReference type="AlphaFoldDB" id="A0A1F8HBB6"/>
<gene>
    <name evidence="1" type="ORF">A3I39_03335</name>
</gene>
<proteinExistence type="predicted"/>
<sequence length="121" mass="13232">MNFITKNIVAVLVVVALGSAGSAYYFFSQYQVLKQNPQAVTEKENSLLVAKLGQLIVLPKDEQPTIATVADPSKLKDQPFFANAKTGDKVFIYTNAKKAILYDEAANRIIEVAPINIGETK</sequence>
<evidence type="ECO:0000313" key="1">
    <source>
        <dbReference type="EMBL" id="OGN34852.1"/>
    </source>
</evidence>
<reference evidence="1 2" key="1">
    <citation type="journal article" date="2016" name="Nat. Commun.">
        <title>Thousands of microbial genomes shed light on interconnected biogeochemical processes in an aquifer system.</title>
        <authorList>
            <person name="Anantharaman K."/>
            <person name="Brown C.T."/>
            <person name="Hug L.A."/>
            <person name="Sharon I."/>
            <person name="Castelle C.J."/>
            <person name="Probst A.J."/>
            <person name="Thomas B.C."/>
            <person name="Singh A."/>
            <person name="Wilkins M.J."/>
            <person name="Karaoz U."/>
            <person name="Brodie E.L."/>
            <person name="Williams K.H."/>
            <person name="Hubbard S.S."/>
            <person name="Banfield J.F."/>
        </authorList>
    </citation>
    <scope>NUCLEOTIDE SEQUENCE [LARGE SCALE GENOMIC DNA]</scope>
</reference>